<gene>
    <name evidence="5" type="ORF">FOJ82_15055</name>
</gene>
<dbReference type="GO" id="GO:0043565">
    <property type="term" value="F:sequence-specific DNA binding"/>
    <property type="evidence" value="ECO:0007669"/>
    <property type="project" value="InterPro"/>
</dbReference>
<dbReference type="SUPFAM" id="SSF46689">
    <property type="entry name" value="Homeodomain-like"/>
    <property type="match status" value="2"/>
</dbReference>
<name>A0A553JW81_9ACTN</name>
<comment type="caution">
    <text evidence="5">The sequence shown here is derived from an EMBL/GenBank/DDBJ whole genome shotgun (WGS) entry which is preliminary data.</text>
</comment>
<evidence type="ECO:0000259" key="4">
    <source>
        <dbReference type="PROSITE" id="PS01124"/>
    </source>
</evidence>
<feature type="domain" description="HTH araC/xylS-type" evidence="4">
    <location>
        <begin position="297"/>
        <end position="395"/>
    </location>
</feature>
<dbReference type="InterPro" id="IPR018062">
    <property type="entry name" value="HTH_AraC-typ_CS"/>
</dbReference>
<sequence length="399" mass="43775">MTAAELEDHRRFLESILGCSVALTDAPREFLATFQEANCFDIGLQPVLTQAYLVDFVTHMDKSVVHEIQEPLGMAVTVFWLGGELVVVGPYTGQGLHPGDAEALLGQLRIPSAHLQAYKLYRARFPIVDTEYVRRGAMALAELAGHGQSVVGMQRVSGTTGPITPGAGEPPHSASFEVINERYAVEQEFMNAVSEGDEERAFAALQGMSGIPQPPSYLNTPLLGATILRIMARVAAQQGGLPPVTIDAISQTHAQRLHRAGPAADVNRTSQAISSMVSEFCRHVQRHRRRPYSRLVRQVMDEISLHLSHNVSSRQIAARLHVSESHLARRFKAETGHTISEHVAQERVARAAHLLVTTAQPVSGIAAYVGYEDANYFVKVFKSVHQLTPTAYRRQHTEG</sequence>
<dbReference type="SMART" id="SM00342">
    <property type="entry name" value="HTH_ARAC"/>
    <property type="match status" value="1"/>
</dbReference>
<dbReference type="InterPro" id="IPR018060">
    <property type="entry name" value="HTH_AraC"/>
</dbReference>
<keyword evidence="6" id="KW-1185">Reference proteome</keyword>
<evidence type="ECO:0000313" key="6">
    <source>
        <dbReference type="Proteomes" id="UP000317638"/>
    </source>
</evidence>
<evidence type="ECO:0000313" key="5">
    <source>
        <dbReference type="EMBL" id="TRY16708.1"/>
    </source>
</evidence>
<dbReference type="PROSITE" id="PS00041">
    <property type="entry name" value="HTH_ARAC_FAMILY_1"/>
    <property type="match status" value="1"/>
</dbReference>
<keyword evidence="2" id="KW-0238">DNA-binding</keyword>
<dbReference type="Gene3D" id="1.10.10.60">
    <property type="entry name" value="Homeodomain-like"/>
    <property type="match status" value="2"/>
</dbReference>
<dbReference type="EMBL" id="VKKG01000007">
    <property type="protein sequence ID" value="TRY16708.1"/>
    <property type="molecule type" value="Genomic_DNA"/>
</dbReference>
<dbReference type="Pfam" id="PF12833">
    <property type="entry name" value="HTH_18"/>
    <property type="match status" value="1"/>
</dbReference>
<dbReference type="Proteomes" id="UP000317638">
    <property type="component" value="Unassembled WGS sequence"/>
</dbReference>
<dbReference type="InterPro" id="IPR009057">
    <property type="entry name" value="Homeodomain-like_sf"/>
</dbReference>
<dbReference type="GO" id="GO:0003700">
    <property type="term" value="F:DNA-binding transcription factor activity"/>
    <property type="evidence" value="ECO:0007669"/>
    <property type="project" value="InterPro"/>
</dbReference>
<reference evidence="5 6" key="1">
    <citation type="submission" date="2019-07" db="EMBL/GenBank/DDBJ databases">
        <authorList>
            <person name="Zhou L.-Y."/>
        </authorList>
    </citation>
    <scope>NUCLEOTIDE SEQUENCE [LARGE SCALE GENOMIC DNA]</scope>
    <source>
        <strain evidence="5 6">YIM 101269</strain>
    </source>
</reference>
<dbReference type="RefSeq" id="WP_143939322.1">
    <property type="nucleotide sequence ID" value="NZ_VKKG01000007.1"/>
</dbReference>
<proteinExistence type="predicted"/>
<dbReference type="PANTHER" id="PTHR43280">
    <property type="entry name" value="ARAC-FAMILY TRANSCRIPTIONAL REGULATOR"/>
    <property type="match status" value="1"/>
</dbReference>
<evidence type="ECO:0000256" key="3">
    <source>
        <dbReference type="ARBA" id="ARBA00023163"/>
    </source>
</evidence>
<evidence type="ECO:0000256" key="1">
    <source>
        <dbReference type="ARBA" id="ARBA00023015"/>
    </source>
</evidence>
<dbReference type="PROSITE" id="PS01124">
    <property type="entry name" value="HTH_ARAC_FAMILY_2"/>
    <property type="match status" value="1"/>
</dbReference>
<organism evidence="5 6">
    <name type="scientific">Tessaracoccus rhinocerotis</name>
    <dbReference type="NCBI Taxonomy" id="1689449"/>
    <lineage>
        <taxon>Bacteria</taxon>
        <taxon>Bacillati</taxon>
        <taxon>Actinomycetota</taxon>
        <taxon>Actinomycetes</taxon>
        <taxon>Propionibacteriales</taxon>
        <taxon>Propionibacteriaceae</taxon>
        <taxon>Tessaracoccus</taxon>
    </lineage>
</organism>
<evidence type="ECO:0000256" key="2">
    <source>
        <dbReference type="ARBA" id="ARBA00023125"/>
    </source>
</evidence>
<protein>
    <submittedName>
        <fullName evidence="5">Helix-turn-helix transcriptional regulator</fullName>
    </submittedName>
</protein>
<keyword evidence="3" id="KW-0804">Transcription</keyword>
<dbReference type="OrthoDB" id="3186094at2"/>
<dbReference type="AlphaFoldDB" id="A0A553JW81"/>
<dbReference type="PANTHER" id="PTHR43280:SF28">
    <property type="entry name" value="HTH-TYPE TRANSCRIPTIONAL ACTIVATOR RHAS"/>
    <property type="match status" value="1"/>
</dbReference>
<accession>A0A553JW81</accession>
<keyword evidence="1" id="KW-0805">Transcription regulation</keyword>